<dbReference type="GO" id="GO:0015297">
    <property type="term" value="F:antiporter activity"/>
    <property type="evidence" value="ECO:0007669"/>
    <property type="project" value="InterPro"/>
</dbReference>
<dbReference type="AlphaFoldDB" id="A0A0F8XS96"/>
<evidence type="ECO:0000256" key="1">
    <source>
        <dbReference type="ARBA" id="ARBA00004141"/>
    </source>
</evidence>
<gene>
    <name evidence="9" type="ORF">LCGC14_2909920</name>
</gene>
<dbReference type="PANTHER" id="PTHR42751:SF1">
    <property type="entry name" value="CATION_PROTON ANTIPORTER YBAL-RELATED"/>
    <property type="match status" value="1"/>
</dbReference>
<feature type="transmembrane region" description="Helical" evidence="7">
    <location>
        <begin position="78"/>
        <end position="101"/>
    </location>
</feature>
<evidence type="ECO:0000313" key="9">
    <source>
        <dbReference type="EMBL" id="KKK71838.1"/>
    </source>
</evidence>
<keyword evidence="5 7" id="KW-1133">Transmembrane helix</keyword>
<dbReference type="Pfam" id="PF00999">
    <property type="entry name" value="Na_H_Exchanger"/>
    <property type="match status" value="1"/>
</dbReference>
<evidence type="ECO:0000256" key="3">
    <source>
        <dbReference type="ARBA" id="ARBA00022448"/>
    </source>
</evidence>
<dbReference type="InterPro" id="IPR038770">
    <property type="entry name" value="Na+/solute_symporter_sf"/>
</dbReference>
<comment type="caution">
    <text evidence="9">The sequence shown here is derived from an EMBL/GenBank/DDBJ whole genome shotgun (WGS) entry which is preliminary data.</text>
</comment>
<protein>
    <recommendedName>
        <fullName evidence="8">Cation/H+ exchanger transmembrane domain-containing protein</fullName>
    </recommendedName>
</protein>
<dbReference type="GO" id="GO:1902600">
    <property type="term" value="P:proton transmembrane transport"/>
    <property type="evidence" value="ECO:0007669"/>
    <property type="project" value="InterPro"/>
</dbReference>
<dbReference type="EMBL" id="LAZR01057551">
    <property type="protein sequence ID" value="KKK71838.1"/>
    <property type="molecule type" value="Genomic_DNA"/>
</dbReference>
<dbReference type="GO" id="GO:0016020">
    <property type="term" value="C:membrane"/>
    <property type="evidence" value="ECO:0007669"/>
    <property type="project" value="UniProtKB-SubCell"/>
</dbReference>
<evidence type="ECO:0000259" key="8">
    <source>
        <dbReference type="Pfam" id="PF00999"/>
    </source>
</evidence>
<proteinExistence type="inferred from homology"/>
<keyword evidence="4 7" id="KW-0812">Transmembrane</keyword>
<keyword evidence="3" id="KW-0813">Transport</keyword>
<feature type="transmembrane region" description="Helical" evidence="7">
    <location>
        <begin position="6"/>
        <end position="36"/>
    </location>
</feature>
<evidence type="ECO:0000256" key="4">
    <source>
        <dbReference type="ARBA" id="ARBA00022692"/>
    </source>
</evidence>
<evidence type="ECO:0000256" key="5">
    <source>
        <dbReference type="ARBA" id="ARBA00022989"/>
    </source>
</evidence>
<feature type="non-terminal residue" evidence="9">
    <location>
        <position position="104"/>
    </location>
</feature>
<evidence type="ECO:0000256" key="2">
    <source>
        <dbReference type="ARBA" id="ARBA00005551"/>
    </source>
</evidence>
<keyword evidence="6 7" id="KW-0472">Membrane</keyword>
<name>A0A0F8XS96_9ZZZZ</name>
<dbReference type="PANTHER" id="PTHR42751">
    <property type="entry name" value="SODIUM/HYDROGEN EXCHANGER FAMILY/TRKA DOMAIN PROTEIN"/>
    <property type="match status" value="1"/>
</dbReference>
<evidence type="ECO:0000256" key="7">
    <source>
        <dbReference type="SAM" id="Phobius"/>
    </source>
</evidence>
<organism evidence="9">
    <name type="scientific">marine sediment metagenome</name>
    <dbReference type="NCBI Taxonomy" id="412755"/>
    <lineage>
        <taxon>unclassified sequences</taxon>
        <taxon>metagenomes</taxon>
        <taxon>ecological metagenomes</taxon>
    </lineage>
</organism>
<reference evidence="9" key="1">
    <citation type="journal article" date="2015" name="Nature">
        <title>Complex archaea that bridge the gap between prokaryotes and eukaryotes.</title>
        <authorList>
            <person name="Spang A."/>
            <person name="Saw J.H."/>
            <person name="Jorgensen S.L."/>
            <person name="Zaremba-Niedzwiedzka K."/>
            <person name="Martijn J."/>
            <person name="Lind A.E."/>
            <person name="van Eijk R."/>
            <person name="Schleper C."/>
            <person name="Guy L."/>
            <person name="Ettema T.J."/>
        </authorList>
    </citation>
    <scope>NUCLEOTIDE SEQUENCE</scope>
</reference>
<dbReference type="Gene3D" id="1.20.1530.20">
    <property type="match status" value="1"/>
</dbReference>
<comment type="subcellular location">
    <subcellularLocation>
        <location evidence="1">Membrane</location>
        <topology evidence="1">Multi-pass membrane protein</topology>
    </subcellularLocation>
</comment>
<dbReference type="InterPro" id="IPR006153">
    <property type="entry name" value="Cation/H_exchanger_TM"/>
</dbReference>
<feature type="domain" description="Cation/H+ exchanger transmembrane" evidence="8">
    <location>
        <begin position="7"/>
        <end position="102"/>
    </location>
</feature>
<comment type="similarity">
    <text evidence="2">Belongs to the monovalent cation:proton antiporter 2 (CPA2) transporter (TC 2.A.37) family.</text>
</comment>
<evidence type="ECO:0000256" key="6">
    <source>
        <dbReference type="ARBA" id="ARBA00023136"/>
    </source>
</evidence>
<sequence>MDPIWIIVAFVLGFTVKQMGLPPLIGFLLAGFALNLMGVEGGETLDRVADLGVYLLLFSIGLKLKIKSLFQPAIWVTASLHMVITVIVFGLGIFALGLLGLSLF</sequence>
<accession>A0A0F8XS96</accession>